<evidence type="ECO:0000313" key="1">
    <source>
        <dbReference type="EMBL" id="CAK9037992.1"/>
    </source>
</evidence>
<gene>
    <name evidence="1" type="ORF">CCMP2556_LOCUS20878</name>
</gene>
<dbReference type="PANTHER" id="PTHR30327:SF1">
    <property type="entry name" value="UPF0301 PROTEIN YQGE"/>
    <property type="match status" value="1"/>
</dbReference>
<evidence type="ECO:0000313" key="2">
    <source>
        <dbReference type="Proteomes" id="UP001642484"/>
    </source>
</evidence>
<dbReference type="EMBL" id="CAXAMN010012336">
    <property type="protein sequence ID" value="CAK9037992.1"/>
    <property type="molecule type" value="Genomic_DNA"/>
</dbReference>
<organism evidence="1 2">
    <name type="scientific">Durusdinium trenchii</name>
    <dbReference type="NCBI Taxonomy" id="1381693"/>
    <lineage>
        <taxon>Eukaryota</taxon>
        <taxon>Sar</taxon>
        <taxon>Alveolata</taxon>
        <taxon>Dinophyceae</taxon>
        <taxon>Suessiales</taxon>
        <taxon>Symbiodiniaceae</taxon>
        <taxon>Durusdinium</taxon>
    </lineage>
</organism>
<keyword evidence="2" id="KW-1185">Reference proteome</keyword>
<dbReference type="InterPro" id="IPR003774">
    <property type="entry name" value="AlgH-like"/>
</dbReference>
<proteinExistence type="predicted"/>
<comment type="caution">
    <text evidence="1">The sequence shown here is derived from an EMBL/GenBank/DDBJ whole genome shotgun (WGS) entry which is preliminary data.</text>
</comment>
<name>A0ABP0LFP5_9DINO</name>
<dbReference type="PANTHER" id="PTHR30327">
    <property type="entry name" value="UNCHARACTERIZED PROTEIN YQGE"/>
    <property type="match status" value="1"/>
</dbReference>
<protein>
    <submittedName>
        <fullName evidence="1">Uncharacterized protein</fullName>
    </submittedName>
</protein>
<reference evidence="1 2" key="1">
    <citation type="submission" date="2024-02" db="EMBL/GenBank/DDBJ databases">
        <authorList>
            <person name="Chen Y."/>
            <person name="Shah S."/>
            <person name="Dougan E. K."/>
            <person name="Thang M."/>
            <person name="Chan C."/>
        </authorList>
    </citation>
    <scope>NUCLEOTIDE SEQUENCE [LARGE SCALE GENOMIC DNA]</scope>
</reference>
<sequence>MSLAALRAVLRVAHRGSKAPSQLAPLLNRAARLWDPQAHRVVPHPLGNFVWCDELLRSCGNGTEYALPVADRRAVRAVRKHWHLCQSLGIPYMPQAEEALKRFQKATEMGELLRCHEVPELPATRWRLTWCAPSEEHQVEVGDLLITHPLSGLFQDAFDQGVLLVVKVNQEAKLIQALVLNKASEETLADQPSARGARLPNQPIFRGGPVTKGDAVWQPDLAYLHCQGDALGTTPLRLGLCSGGDLGQLQTPLRFFKGCAAWATEQLKIELERGVWVHARPGFHRGGQEALHGLALEASGSFAWRAALMAAGLPALATFPRSPEVDVQLKEYVTAHQRRLAMEMHQLHQQKGTLRTDFQASFRTISICVRLASGAPAKLSRYASLAPLADAPDVVEAWDTSTFRCIGRKRTAMDTKSFGSVVGQALLCHQSSPLPKQLVYTQGREEF</sequence>
<accession>A0ABP0LFP5</accession>
<dbReference type="SUPFAM" id="SSF143456">
    <property type="entry name" value="VC0467-like"/>
    <property type="match status" value="1"/>
</dbReference>
<dbReference type="Proteomes" id="UP001642484">
    <property type="component" value="Unassembled WGS sequence"/>
</dbReference>
<dbReference type="Pfam" id="PF02622">
    <property type="entry name" value="DUF179"/>
    <property type="match status" value="1"/>
</dbReference>
<dbReference type="Gene3D" id="3.40.1740.10">
    <property type="entry name" value="VC0467-like"/>
    <property type="match status" value="1"/>
</dbReference>